<feature type="domain" description="UmuC" evidence="18">
    <location>
        <begin position="12"/>
        <end position="193"/>
    </location>
</feature>
<evidence type="ECO:0000256" key="8">
    <source>
        <dbReference type="ARBA" id="ARBA00022705"/>
    </source>
</evidence>
<dbReference type="FunFam" id="3.30.1490.100:FF:000004">
    <property type="entry name" value="DNA polymerase IV"/>
    <property type="match status" value="1"/>
</dbReference>
<dbReference type="Gene3D" id="1.10.150.20">
    <property type="entry name" value="5' to 3' exonuclease, C-terminal subdomain"/>
    <property type="match status" value="1"/>
</dbReference>
<feature type="region of interest" description="Disordered" evidence="17">
    <location>
        <begin position="356"/>
        <end position="386"/>
    </location>
</feature>
<dbReference type="InterPro" id="IPR043128">
    <property type="entry name" value="Rev_trsase/Diguanyl_cyclase"/>
</dbReference>
<dbReference type="Gene3D" id="3.30.70.270">
    <property type="match status" value="1"/>
</dbReference>
<organism evidence="19 20">
    <name type="scientific">Desulfoprunum benzoelyticum</name>
    <dbReference type="NCBI Taxonomy" id="1506996"/>
    <lineage>
        <taxon>Bacteria</taxon>
        <taxon>Pseudomonadati</taxon>
        <taxon>Thermodesulfobacteriota</taxon>
        <taxon>Desulfobulbia</taxon>
        <taxon>Desulfobulbales</taxon>
        <taxon>Desulfobulbaceae</taxon>
        <taxon>Desulfoprunum</taxon>
    </lineage>
</organism>
<dbReference type="InterPro" id="IPR022880">
    <property type="entry name" value="DNApol_IV"/>
</dbReference>
<dbReference type="GO" id="GO:0006261">
    <property type="term" value="P:DNA-templated DNA replication"/>
    <property type="evidence" value="ECO:0007669"/>
    <property type="project" value="UniProtKB-UniRule"/>
</dbReference>
<evidence type="ECO:0000256" key="3">
    <source>
        <dbReference type="ARBA" id="ARBA00011245"/>
    </source>
</evidence>
<dbReference type="FunFam" id="3.40.1170.60:FF:000001">
    <property type="entry name" value="DNA polymerase IV"/>
    <property type="match status" value="1"/>
</dbReference>
<dbReference type="InterPro" id="IPR001126">
    <property type="entry name" value="UmuC"/>
</dbReference>
<reference evidence="19 20" key="1">
    <citation type="submission" date="2020-08" db="EMBL/GenBank/DDBJ databases">
        <title>Genomic Encyclopedia of Type Strains, Phase IV (KMG-IV): sequencing the most valuable type-strain genomes for metagenomic binning, comparative biology and taxonomic classification.</title>
        <authorList>
            <person name="Goeker M."/>
        </authorList>
    </citation>
    <scope>NUCLEOTIDE SEQUENCE [LARGE SCALE GENOMIC DNA]</scope>
    <source>
        <strain evidence="19 20">DSM 28570</strain>
    </source>
</reference>
<comment type="similarity">
    <text evidence="2 16">Belongs to the DNA polymerase type-Y family.</text>
</comment>
<dbReference type="Pfam" id="PF11799">
    <property type="entry name" value="IMS_C"/>
    <property type="match status" value="1"/>
</dbReference>
<keyword evidence="8 16" id="KW-0235">DNA replication</keyword>
<dbReference type="GO" id="GO:0009432">
    <property type="term" value="P:SOS response"/>
    <property type="evidence" value="ECO:0007669"/>
    <property type="project" value="TreeGrafter"/>
</dbReference>
<evidence type="ECO:0000259" key="18">
    <source>
        <dbReference type="PROSITE" id="PS50173"/>
    </source>
</evidence>
<keyword evidence="5 16" id="KW-0963">Cytoplasm</keyword>
<dbReference type="HAMAP" id="MF_01113">
    <property type="entry name" value="DNApol_IV"/>
    <property type="match status" value="1"/>
</dbReference>
<proteinExistence type="inferred from homology"/>
<sequence>MVNETATRHRKIIHIDMDAFYASVEQLDNPELRGEAVIVGGSPDRRGVVAACSYEARRHGIHSAMPSARAMQLCPEAVFLRPRMARYKEISRQVMAIFRDYTDLVEPLSLDEAFLDVSLCQRCQGSATLIAREICRRIHNETGLTASAGVSCNKFLAKVASGYEKPRGLTVVLPHQAQDFLDALPIGTFYGVGQVTENRMRRLGIQSGYDLRQISREELIRHFGKAGEFFYDIVRCRDNRPVQPSRLRKSIGSEVTLDRDTADLTEIFAILHSLATSIETALSRHRQGASTITLKVRYHDFVTVTRSLTLSAPIYDRQAIVDHIPRLLHATEAGKRKIRLLGVSLSKLTPRDRRLPRQLPLPFLPPSPASPTRAGSATVALASAGG</sequence>
<dbReference type="GO" id="GO:0042276">
    <property type="term" value="P:error-prone translesion synthesis"/>
    <property type="evidence" value="ECO:0007669"/>
    <property type="project" value="TreeGrafter"/>
</dbReference>
<dbReference type="PANTHER" id="PTHR11076">
    <property type="entry name" value="DNA REPAIR POLYMERASE UMUC / TRANSFERASE FAMILY MEMBER"/>
    <property type="match status" value="1"/>
</dbReference>
<feature type="active site" evidence="16">
    <location>
        <position position="112"/>
    </location>
</feature>
<dbReference type="InterPro" id="IPR050116">
    <property type="entry name" value="DNA_polymerase-Y"/>
</dbReference>
<evidence type="ECO:0000313" key="20">
    <source>
        <dbReference type="Proteomes" id="UP000539642"/>
    </source>
</evidence>
<comment type="function">
    <text evidence="16">Poorly processive, error-prone DNA polymerase involved in untargeted mutagenesis. Copies undamaged DNA at stalled replication forks, which arise in vivo from mismatched or misaligned primer ends. These misaligned primers can be extended by PolIV. Exhibits no 3'-5' exonuclease (proofreading) activity. May be involved in translesional synthesis, in conjunction with the beta clamp from PolIII.</text>
</comment>
<dbReference type="Gene3D" id="3.40.1170.60">
    <property type="match status" value="1"/>
</dbReference>
<keyword evidence="14 16" id="KW-0234">DNA repair</keyword>
<dbReference type="GO" id="GO:0005829">
    <property type="term" value="C:cytosol"/>
    <property type="evidence" value="ECO:0007669"/>
    <property type="project" value="TreeGrafter"/>
</dbReference>
<dbReference type="RefSeq" id="WP_183347106.1">
    <property type="nucleotide sequence ID" value="NZ_JACHEO010000001.1"/>
</dbReference>
<evidence type="ECO:0000256" key="2">
    <source>
        <dbReference type="ARBA" id="ARBA00010945"/>
    </source>
</evidence>
<evidence type="ECO:0000256" key="4">
    <source>
        <dbReference type="ARBA" id="ARBA00022457"/>
    </source>
</evidence>
<evidence type="ECO:0000256" key="12">
    <source>
        <dbReference type="ARBA" id="ARBA00022932"/>
    </source>
</evidence>
<dbReference type="GO" id="GO:0000287">
    <property type="term" value="F:magnesium ion binding"/>
    <property type="evidence" value="ECO:0007669"/>
    <property type="project" value="UniProtKB-UniRule"/>
</dbReference>
<dbReference type="SUPFAM" id="SSF100879">
    <property type="entry name" value="Lesion bypass DNA polymerase (Y-family), little finger domain"/>
    <property type="match status" value="1"/>
</dbReference>
<evidence type="ECO:0000256" key="15">
    <source>
        <dbReference type="ARBA" id="ARBA00049244"/>
    </source>
</evidence>
<dbReference type="AlphaFoldDB" id="A0A840UP62"/>
<protein>
    <recommendedName>
        <fullName evidence="16">DNA polymerase IV</fullName>
        <shortName evidence="16">Pol IV</shortName>
        <ecNumber evidence="16">2.7.7.7</ecNumber>
    </recommendedName>
</protein>
<accession>A0A840UP62</accession>
<dbReference type="CDD" id="cd03586">
    <property type="entry name" value="PolY_Pol_IV_kappa"/>
    <property type="match status" value="1"/>
</dbReference>
<keyword evidence="4 16" id="KW-0515">Mutator protein</keyword>
<gene>
    <name evidence="16" type="primary">dinB</name>
    <name evidence="19" type="ORF">HNQ81_000050</name>
</gene>
<evidence type="ECO:0000256" key="13">
    <source>
        <dbReference type="ARBA" id="ARBA00023125"/>
    </source>
</evidence>
<dbReference type="PANTHER" id="PTHR11076:SF33">
    <property type="entry name" value="DNA POLYMERASE KAPPA"/>
    <property type="match status" value="1"/>
</dbReference>
<dbReference type="InterPro" id="IPR017961">
    <property type="entry name" value="DNA_pol_Y-fam_little_finger"/>
</dbReference>
<dbReference type="Gene3D" id="3.30.1490.100">
    <property type="entry name" value="DNA polymerase, Y-family, little finger domain"/>
    <property type="match status" value="1"/>
</dbReference>
<evidence type="ECO:0000256" key="16">
    <source>
        <dbReference type="HAMAP-Rule" id="MF_01113"/>
    </source>
</evidence>
<dbReference type="PROSITE" id="PS50173">
    <property type="entry name" value="UMUC"/>
    <property type="match status" value="1"/>
</dbReference>
<dbReference type="GO" id="GO:0003684">
    <property type="term" value="F:damaged DNA binding"/>
    <property type="evidence" value="ECO:0007669"/>
    <property type="project" value="InterPro"/>
</dbReference>
<keyword evidence="11 16" id="KW-0460">Magnesium</keyword>
<dbReference type="EMBL" id="JACHEO010000001">
    <property type="protein sequence ID" value="MBB5346343.1"/>
    <property type="molecule type" value="Genomic_DNA"/>
</dbReference>
<keyword evidence="12 16" id="KW-0239">DNA-directed DNA polymerase</keyword>
<feature type="site" description="Substrate discrimination" evidence="16">
    <location>
        <position position="21"/>
    </location>
</feature>
<evidence type="ECO:0000256" key="6">
    <source>
        <dbReference type="ARBA" id="ARBA00022679"/>
    </source>
</evidence>
<evidence type="ECO:0000256" key="7">
    <source>
        <dbReference type="ARBA" id="ARBA00022695"/>
    </source>
</evidence>
<evidence type="ECO:0000256" key="10">
    <source>
        <dbReference type="ARBA" id="ARBA00022763"/>
    </source>
</evidence>
<dbReference type="GO" id="GO:0006281">
    <property type="term" value="P:DNA repair"/>
    <property type="evidence" value="ECO:0007669"/>
    <property type="project" value="UniProtKB-UniRule"/>
</dbReference>
<dbReference type="GO" id="GO:0003887">
    <property type="term" value="F:DNA-directed DNA polymerase activity"/>
    <property type="evidence" value="ECO:0007669"/>
    <property type="project" value="UniProtKB-UniRule"/>
</dbReference>
<dbReference type="SUPFAM" id="SSF56672">
    <property type="entry name" value="DNA/RNA polymerases"/>
    <property type="match status" value="1"/>
</dbReference>
<dbReference type="FunFam" id="1.10.150.20:FF:000019">
    <property type="entry name" value="DNA polymerase IV"/>
    <property type="match status" value="1"/>
</dbReference>
<feature type="binding site" evidence="16">
    <location>
        <position position="111"/>
    </location>
    <ligand>
        <name>Mg(2+)</name>
        <dbReference type="ChEBI" id="CHEBI:18420"/>
    </ligand>
</feature>
<dbReference type="InterPro" id="IPR036775">
    <property type="entry name" value="DNA_pol_Y-fam_lit_finger_sf"/>
</dbReference>
<evidence type="ECO:0000256" key="1">
    <source>
        <dbReference type="ARBA" id="ARBA00004496"/>
    </source>
</evidence>
<keyword evidence="20" id="KW-1185">Reference proteome</keyword>
<keyword evidence="9 16" id="KW-0479">Metal-binding</keyword>
<dbReference type="NCBIfam" id="NF002677">
    <property type="entry name" value="PRK02406.1"/>
    <property type="match status" value="1"/>
</dbReference>
<evidence type="ECO:0000256" key="11">
    <source>
        <dbReference type="ARBA" id="ARBA00022842"/>
    </source>
</evidence>
<comment type="subcellular location">
    <subcellularLocation>
        <location evidence="1 16">Cytoplasm</location>
    </subcellularLocation>
</comment>
<comment type="subunit">
    <text evidence="3 16">Monomer.</text>
</comment>
<evidence type="ECO:0000256" key="17">
    <source>
        <dbReference type="SAM" id="MobiDB-lite"/>
    </source>
</evidence>
<keyword evidence="13 16" id="KW-0238">DNA-binding</keyword>
<keyword evidence="7 16" id="KW-0548">Nucleotidyltransferase</keyword>
<keyword evidence="10 16" id="KW-0227">DNA damage</keyword>
<evidence type="ECO:0000256" key="9">
    <source>
        <dbReference type="ARBA" id="ARBA00022723"/>
    </source>
</evidence>
<evidence type="ECO:0000256" key="14">
    <source>
        <dbReference type="ARBA" id="ARBA00023204"/>
    </source>
</evidence>
<evidence type="ECO:0000313" key="19">
    <source>
        <dbReference type="EMBL" id="MBB5346343.1"/>
    </source>
</evidence>
<dbReference type="EC" id="2.7.7.7" evidence="16"/>
<comment type="caution">
    <text evidence="19">The sequence shown here is derived from an EMBL/GenBank/DDBJ whole genome shotgun (WGS) entry which is preliminary data.</text>
</comment>
<keyword evidence="6 16" id="KW-0808">Transferase</keyword>
<name>A0A840UP62_9BACT</name>
<dbReference type="InterPro" id="IPR043502">
    <property type="entry name" value="DNA/RNA_pol_sf"/>
</dbReference>
<comment type="cofactor">
    <cofactor evidence="16">
        <name>Mg(2+)</name>
        <dbReference type="ChEBI" id="CHEBI:18420"/>
    </cofactor>
    <text evidence="16">Binds 2 magnesium ions per subunit.</text>
</comment>
<feature type="binding site" evidence="16">
    <location>
        <position position="16"/>
    </location>
    <ligand>
        <name>Mg(2+)</name>
        <dbReference type="ChEBI" id="CHEBI:18420"/>
    </ligand>
</feature>
<dbReference type="Proteomes" id="UP000539642">
    <property type="component" value="Unassembled WGS sequence"/>
</dbReference>
<dbReference type="Pfam" id="PF00817">
    <property type="entry name" value="IMS"/>
    <property type="match status" value="1"/>
</dbReference>
<comment type="catalytic activity">
    <reaction evidence="15 16">
        <text>DNA(n) + a 2'-deoxyribonucleoside 5'-triphosphate = DNA(n+1) + diphosphate</text>
        <dbReference type="Rhea" id="RHEA:22508"/>
        <dbReference type="Rhea" id="RHEA-COMP:17339"/>
        <dbReference type="Rhea" id="RHEA-COMP:17340"/>
        <dbReference type="ChEBI" id="CHEBI:33019"/>
        <dbReference type="ChEBI" id="CHEBI:61560"/>
        <dbReference type="ChEBI" id="CHEBI:173112"/>
        <dbReference type="EC" id="2.7.7.7"/>
    </reaction>
</comment>
<evidence type="ECO:0000256" key="5">
    <source>
        <dbReference type="ARBA" id="ARBA00022490"/>
    </source>
</evidence>